<sequence>MSTIRTKTAVLVLMWIMTVSLFPVDARGEPQRMELTGTMHFLHIQGGCWVLEADRGRRYELVGDRASLLPLRQEGLRVTVEVEADPDLVGRCMVGRMVRLIRVIHTESHLSTS</sequence>
<protein>
    <recommendedName>
        <fullName evidence="3">DUF5666 domain-containing protein</fullName>
    </recommendedName>
</protein>
<evidence type="ECO:0000313" key="1">
    <source>
        <dbReference type="EMBL" id="GGA40161.1"/>
    </source>
</evidence>
<dbReference type="Proteomes" id="UP000617979">
    <property type="component" value="Unassembled WGS sequence"/>
</dbReference>
<dbReference type="RefSeq" id="WP_188430780.1">
    <property type="nucleotide sequence ID" value="NZ_BMEX01000003.1"/>
</dbReference>
<reference evidence="2" key="1">
    <citation type="journal article" date="2019" name="Int. J. Syst. Evol. Microbiol.">
        <title>The Global Catalogue of Microorganisms (GCM) 10K type strain sequencing project: providing services to taxonomists for standard genome sequencing and annotation.</title>
        <authorList>
            <consortium name="The Broad Institute Genomics Platform"/>
            <consortium name="The Broad Institute Genome Sequencing Center for Infectious Disease"/>
            <person name="Wu L."/>
            <person name="Ma J."/>
        </authorList>
    </citation>
    <scope>NUCLEOTIDE SEQUENCE [LARGE SCALE GENOMIC DNA]</scope>
    <source>
        <strain evidence="2">CGMCC 1.12404</strain>
    </source>
</reference>
<organism evidence="1 2">
    <name type="scientific">Kroppenstedtia guangzhouensis</name>
    <dbReference type="NCBI Taxonomy" id="1274356"/>
    <lineage>
        <taxon>Bacteria</taxon>
        <taxon>Bacillati</taxon>
        <taxon>Bacillota</taxon>
        <taxon>Bacilli</taxon>
        <taxon>Bacillales</taxon>
        <taxon>Thermoactinomycetaceae</taxon>
        <taxon>Kroppenstedtia</taxon>
    </lineage>
</organism>
<name>A0ABQ1GAU6_9BACL</name>
<proteinExistence type="predicted"/>
<evidence type="ECO:0008006" key="3">
    <source>
        <dbReference type="Google" id="ProtNLM"/>
    </source>
</evidence>
<evidence type="ECO:0000313" key="2">
    <source>
        <dbReference type="Proteomes" id="UP000617979"/>
    </source>
</evidence>
<gene>
    <name evidence="1" type="ORF">GCM10007416_11410</name>
</gene>
<keyword evidence="2" id="KW-1185">Reference proteome</keyword>
<dbReference type="EMBL" id="BMEX01000003">
    <property type="protein sequence ID" value="GGA40161.1"/>
    <property type="molecule type" value="Genomic_DNA"/>
</dbReference>
<comment type="caution">
    <text evidence="1">The sequence shown here is derived from an EMBL/GenBank/DDBJ whole genome shotgun (WGS) entry which is preliminary data.</text>
</comment>
<accession>A0ABQ1GAU6</accession>